<dbReference type="EMBL" id="MU863658">
    <property type="protein sequence ID" value="KAK4098488.1"/>
    <property type="molecule type" value="Genomic_DNA"/>
</dbReference>
<reference evidence="1" key="2">
    <citation type="submission" date="2023-05" db="EMBL/GenBank/DDBJ databases">
        <authorList>
            <consortium name="Lawrence Berkeley National Laboratory"/>
            <person name="Steindorff A."/>
            <person name="Hensen N."/>
            <person name="Bonometti L."/>
            <person name="Westerberg I."/>
            <person name="Brannstrom I.O."/>
            <person name="Guillou S."/>
            <person name="Cros-Aarteil S."/>
            <person name="Calhoun S."/>
            <person name="Haridas S."/>
            <person name="Kuo A."/>
            <person name="Mondo S."/>
            <person name="Pangilinan J."/>
            <person name="Riley R."/>
            <person name="Labutti K."/>
            <person name="Andreopoulos B."/>
            <person name="Lipzen A."/>
            <person name="Chen C."/>
            <person name="Yanf M."/>
            <person name="Daum C."/>
            <person name="Ng V."/>
            <person name="Clum A."/>
            <person name="Ohm R."/>
            <person name="Martin F."/>
            <person name="Silar P."/>
            <person name="Natvig D."/>
            <person name="Lalanne C."/>
            <person name="Gautier V."/>
            <person name="Ament-Velasquez S.L."/>
            <person name="Kruys A."/>
            <person name="Hutchinson M.I."/>
            <person name="Powell A.J."/>
            <person name="Barry K."/>
            <person name="Miller A.N."/>
            <person name="Grigoriev I.V."/>
            <person name="Debuchy R."/>
            <person name="Gladieux P."/>
            <person name="Thoren M.H."/>
            <person name="Johannesson H."/>
        </authorList>
    </citation>
    <scope>NUCLEOTIDE SEQUENCE</scope>
    <source>
        <strain evidence="1">CBS 757.83</strain>
    </source>
</reference>
<dbReference type="Proteomes" id="UP001305647">
    <property type="component" value="Unassembled WGS sequence"/>
</dbReference>
<accession>A0AAN6SYV9</accession>
<gene>
    <name evidence="1" type="ORF">N658DRAFT_509481</name>
</gene>
<evidence type="ECO:0000313" key="2">
    <source>
        <dbReference type="Proteomes" id="UP001305647"/>
    </source>
</evidence>
<proteinExistence type="predicted"/>
<organism evidence="1 2">
    <name type="scientific">Parathielavia hyrcaniae</name>
    <dbReference type="NCBI Taxonomy" id="113614"/>
    <lineage>
        <taxon>Eukaryota</taxon>
        <taxon>Fungi</taxon>
        <taxon>Dikarya</taxon>
        <taxon>Ascomycota</taxon>
        <taxon>Pezizomycotina</taxon>
        <taxon>Sordariomycetes</taxon>
        <taxon>Sordariomycetidae</taxon>
        <taxon>Sordariales</taxon>
        <taxon>Chaetomiaceae</taxon>
        <taxon>Parathielavia</taxon>
    </lineage>
</organism>
<dbReference type="AlphaFoldDB" id="A0AAN6SYV9"/>
<evidence type="ECO:0000313" key="1">
    <source>
        <dbReference type="EMBL" id="KAK4098488.1"/>
    </source>
</evidence>
<name>A0AAN6SYV9_9PEZI</name>
<protein>
    <submittedName>
        <fullName evidence="1">Uncharacterized protein</fullName>
    </submittedName>
</protein>
<reference evidence="1" key="1">
    <citation type="journal article" date="2023" name="Mol. Phylogenet. Evol.">
        <title>Genome-scale phylogeny and comparative genomics of the fungal order Sordariales.</title>
        <authorList>
            <person name="Hensen N."/>
            <person name="Bonometti L."/>
            <person name="Westerberg I."/>
            <person name="Brannstrom I.O."/>
            <person name="Guillou S."/>
            <person name="Cros-Aarteil S."/>
            <person name="Calhoun S."/>
            <person name="Haridas S."/>
            <person name="Kuo A."/>
            <person name="Mondo S."/>
            <person name="Pangilinan J."/>
            <person name="Riley R."/>
            <person name="LaButti K."/>
            <person name="Andreopoulos B."/>
            <person name="Lipzen A."/>
            <person name="Chen C."/>
            <person name="Yan M."/>
            <person name="Daum C."/>
            <person name="Ng V."/>
            <person name="Clum A."/>
            <person name="Steindorff A."/>
            <person name="Ohm R.A."/>
            <person name="Martin F."/>
            <person name="Silar P."/>
            <person name="Natvig D.O."/>
            <person name="Lalanne C."/>
            <person name="Gautier V."/>
            <person name="Ament-Velasquez S.L."/>
            <person name="Kruys A."/>
            <person name="Hutchinson M.I."/>
            <person name="Powell A.J."/>
            <person name="Barry K."/>
            <person name="Miller A.N."/>
            <person name="Grigoriev I.V."/>
            <person name="Debuchy R."/>
            <person name="Gladieux P."/>
            <person name="Hiltunen Thoren M."/>
            <person name="Johannesson H."/>
        </authorList>
    </citation>
    <scope>NUCLEOTIDE SEQUENCE</scope>
    <source>
        <strain evidence="1">CBS 757.83</strain>
    </source>
</reference>
<keyword evidence="2" id="KW-1185">Reference proteome</keyword>
<sequence length="195" mass="21257">MAPRSFPQFHALPAEIQRHVFDLAAPNAAADETDRNLISTTDMEVARLPLLALCPESRAAVIAKEAFQVTTCTLPWDSGNGNMTNNLPLPLHGGATQDLVMDIFPGLIPESQEKEIYQAAAGQSPPIGEFEDGPSRGFSLQTVGSLTGSHREPFGEMVRRYPDGRTLVNSGLRNRRAGGEQLLLLRIARAVRRRS</sequence>
<comment type="caution">
    <text evidence="1">The sequence shown here is derived from an EMBL/GenBank/DDBJ whole genome shotgun (WGS) entry which is preliminary data.</text>
</comment>